<evidence type="ECO:0000313" key="2">
    <source>
        <dbReference type="Proteomes" id="UP000027586"/>
    </source>
</evidence>
<organism evidence="1 2">
    <name type="scientific">Lichtheimia corymbifera JMRC:FSU:9682</name>
    <dbReference type="NCBI Taxonomy" id="1263082"/>
    <lineage>
        <taxon>Eukaryota</taxon>
        <taxon>Fungi</taxon>
        <taxon>Fungi incertae sedis</taxon>
        <taxon>Mucoromycota</taxon>
        <taxon>Mucoromycotina</taxon>
        <taxon>Mucoromycetes</taxon>
        <taxon>Mucorales</taxon>
        <taxon>Lichtheimiaceae</taxon>
        <taxon>Lichtheimia</taxon>
    </lineage>
</organism>
<protein>
    <submittedName>
        <fullName evidence="1">Uncharacterized protein</fullName>
    </submittedName>
</protein>
<dbReference type="AlphaFoldDB" id="A0A068RL10"/>
<reference evidence="1" key="1">
    <citation type="submission" date="2013-08" db="EMBL/GenBank/DDBJ databases">
        <title>Gene expansion shapes genome architecture in the human pathogen Lichtheimia corymbifera: an evolutionary genomics analysis in the ancient terrestrial Mucorales (Mucoromycotina).</title>
        <authorList>
            <person name="Schwartze V.U."/>
            <person name="Winter S."/>
            <person name="Shelest E."/>
            <person name="Marcet-Houben M."/>
            <person name="Horn F."/>
            <person name="Wehner S."/>
            <person name="Hoffmann K."/>
            <person name="Riege K."/>
            <person name="Sammeth M."/>
            <person name="Nowrousian M."/>
            <person name="Valiante V."/>
            <person name="Linde J."/>
            <person name="Jacobsen I.D."/>
            <person name="Marz M."/>
            <person name="Brakhage A.A."/>
            <person name="Gabaldon T."/>
            <person name="Bocker S."/>
            <person name="Voigt K."/>
        </authorList>
    </citation>
    <scope>NUCLEOTIDE SEQUENCE [LARGE SCALE GENOMIC DNA]</scope>
    <source>
        <strain evidence="1">FSU 9682</strain>
    </source>
</reference>
<comment type="caution">
    <text evidence="1">The sequence shown here is derived from an EMBL/GenBank/DDBJ whole genome shotgun (WGS) entry which is preliminary data.</text>
</comment>
<dbReference type="EMBL" id="CBTN010000003">
    <property type="protein sequence ID" value="CDH49636.1"/>
    <property type="molecule type" value="Genomic_DNA"/>
</dbReference>
<sequence>MLPITSGLFERMKAIRFSHASGDNKKKEKSETYGTTASTEEFVAVAEDNGLVCTFTNIQGSFDQDVTPAWKMLSFDRITNKDEQGLKHLHYKESIQVMLYICNNARGAAPLYELESWLAALQTSPIVAETAADKQ</sequence>
<accession>A0A068RL10</accession>
<name>A0A068RL10_9FUNG</name>
<keyword evidence="2" id="KW-1185">Reference proteome</keyword>
<evidence type="ECO:0000313" key="1">
    <source>
        <dbReference type="EMBL" id="CDH49636.1"/>
    </source>
</evidence>
<proteinExistence type="predicted"/>
<dbReference type="Proteomes" id="UP000027586">
    <property type="component" value="Unassembled WGS sequence"/>
</dbReference>
<dbReference type="VEuPathDB" id="FungiDB:LCOR_01375.1"/>
<gene>
    <name evidence="1" type="ORF">LCOR_01375.1</name>
</gene>